<dbReference type="SUPFAM" id="SSF46785">
    <property type="entry name" value="Winged helix' DNA-binding domain"/>
    <property type="match status" value="1"/>
</dbReference>
<evidence type="ECO:0000313" key="6">
    <source>
        <dbReference type="Proteomes" id="UP000284824"/>
    </source>
</evidence>
<dbReference type="InterPro" id="IPR006059">
    <property type="entry name" value="SBP"/>
</dbReference>
<evidence type="ECO:0000256" key="1">
    <source>
        <dbReference type="ARBA" id="ARBA00023015"/>
    </source>
</evidence>
<dbReference type="CDD" id="cd07377">
    <property type="entry name" value="WHTH_GntR"/>
    <property type="match status" value="1"/>
</dbReference>
<proteinExistence type="predicted"/>
<dbReference type="Pfam" id="PF01547">
    <property type="entry name" value="SBP_bac_1"/>
    <property type="match status" value="1"/>
</dbReference>
<dbReference type="SUPFAM" id="SSF53850">
    <property type="entry name" value="Periplasmic binding protein-like II"/>
    <property type="match status" value="1"/>
</dbReference>
<name>A0A438LZU7_9ACTN</name>
<organism evidence="5 6">
    <name type="scientific">Nonomuraea polychroma</name>
    <dbReference type="NCBI Taxonomy" id="46176"/>
    <lineage>
        <taxon>Bacteria</taxon>
        <taxon>Bacillati</taxon>
        <taxon>Actinomycetota</taxon>
        <taxon>Actinomycetes</taxon>
        <taxon>Streptosporangiales</taxon>
        <taxon>Streptosporangiaceae</taxon>
        <taxon>Nonomuraea</taxon>
    </lineage>
</organism>
<dbReference type="Gene3D" id="1.10.10.10">
    <property type="entry name" value="Winged helix-like DNA-binding domain superfamily/Winged helix DNA-binding domain"/>
    <property type="match status" value="1"/>
</dbReference>
<dbReference type="PRINTS" id="PR00035">
    <property type="entry name" value="HTHGNTR"/>
</dbReference>
<dbReference type="Gene3D" id="3.40.190.10">
    <property type="entry name" value="Periplasmic binding protein-like II"/>
    <property type="match status" value="2"/>
</dbReference>
<sequence length="488" mass="52223">MSPSQPPPLYEQLKARLVADIRAGRFGPDGRIPTEQELCEEFGLSRTPVARALTELAQEGIVLRQRRRGTFVNPAWACGAAPAEEEQETADLTVLATGTVSVDHLRTAAAGAAARPRIRTVRFDELHATFLRAIAEGRGPDLAVLDSVWVAEFARAGFLTPLEELDADGWLANEYTRDLLPPFSHRFGGRTPAVQAPADVTGLWYRRETFERLGLRAPETWEELRATGRLLAGRRTGSGHVLVMPGGRRAGEETTYALTGLLAANGALVLGEEGEVVLDSPAAAETMRLVRELITDGVLSPDVAGFGKDEAVELLGAGRAEMCVGASYQAGALAKVTRLSLDQVHSRFGFAPMPRGPEGRSAVMCGGMVYVIPRQARRPEAAMRLLRAAMAPDALVRLCLITGQLPPRRTSLQAAAAVSAFHAQTAALLDRAVLRPVSPVYALVSAQLQVMIEEVLRGERGPAAAVARTADLIRAVTMDADVSRPAAG</sequence>
<keyword evidence="2" id="KW-0238">DNA-binding</keyword>
<comment type="caution">
    <text evidence="5">The sequence shown here is derived from an EMBL/GenBank/DDBJ whole genome shotgun (WGS) entry which is preliminary data.</text>
</comment>
<dbReference type="InterPro" id="IPR050490">
    <property type="entry name" value="Bact_solute-bd_prot1"/>
</dbReference>
<protein>
    <submittedName>
        <fullName evidence="5">Multiple sugar transport system substrate-binding protein</fullName>
    </submittedName>
</protein>
<dbReference type="GO" id="GO:0003700">
    <property type="term" value="F:DNA-binding transcription factor activity"/>
    <property type="evidence" value="ECO:0007669"/>
    <property type="project" value="InterPro"/>
</dbReference>
<dbReference type="GO" id="GO:0003677">
    <property type="term" value="F:DNA binding"/>
    <property type="evidence" value="ECO:0007669"/>
    <property type="project" value="UniProtKB-KW"/>
</dbReference>
<feature type="domain" description="HTH gntR-type" evidence="4">
    <location>
        <begin position="7"/>
        <end position="75"/>
    </location>
</feature>
<dbReference type="InterPro" id="IPR000524">
    <property type="entry name" value="Tscrpt_reg_HTH_GntR"/>
</dbReference>
<gene>
    <name evidence="5" type="ORF">EDD27_1394</name>
</gene>
<keyword evidence="6" id="KW-1185">Reference proteome</keyword>
<dbReference type="InterPro" id="IPR036390">
    <property type="entry name" value="WH_DNA-bd_sf"/>
</dbReference>
<accession>A0A438LZU7</accession>
<dbReference type="AlphaFoldDB" id="A0A438LZU7"/>
<evidence type="ECO:0000313" key="5">
    <source>
        <dbReference type="EMBL" id="RVX39060.1"/>
    </source>
</evidence>
<dbReference type="Pfam" id="PF00392">
    <property type="entry name" value="GntR"/>
    <property type="match status" value="1"/>
</dbReference>
<dbReference type="PANTHER" id="PTHR43649:SF12">
    <property type="entry name" value="DIACETYLCHITOBIOSE BINDING PROTEIN DASA"/>
    <property type="match status" value="1"/>
</dbReference>
<keyword evidence="5" id="KW-0813">Transport</keyword>
<evidence type="ECO:0000256" key="3">
    <source>
        <dbReference type="ARBA" id="ARBA00023163"/>
    </source>
</evidence>
<evidence type="ECO:0000256" key="2">
    <source>
        <dbReference type="ARBA" id="ARBA00023125"/>
    </source>
</evidence>
<keyword evidence="3" id="KW-0804">Transcription</keyword>
<keyword evidence="1" id="KW-0805">Transcription regulation</keyword>
<reference evidence="5 6" key="1">
    <citation type="submission" date="2019-01" db="EMBL/GenBank/DDBJ databases">
        <title>Sequencing the genomes of 1000 actinobacteria strains.</title>
        <authorList>
            <person name="Klenk H.-P."/>
        </authorList>
    </citation>
    <scope>NUCLEOTIDE SEQUENCE [LARGE SCALE GENOMIC DNA]</scope>
    <source>
        <strain evidence="5 6">DSM 43925</strain>
    </source>
</reference>
<dbReference type="RefSeq" id="WP_164903516.1">
    <property type="nucleotide sequence ID" value="NZ_SAUN01000001.1"/>
</dbReference>
<dbReference type="PANTHER" id="PTHR43649">
    <property type="entry name" value="ARABINOSE-BINDING PROTEIN-RELATED"/>
    <property type="match status" value="1"/>
</dbReference>
<dbReference type="PROSITE" id="PS50949">
    <property type="entry name" value="HTH_GNTR"/>
    <property type="match status" value="1"/>
</dbReference>
<dbReference type="Proteomes" id="UP000284824">
    <property type="component" value="Unassembled WGS sequence"/>
</dbReference>
<dbReference type="SMART" id="SM00345">
    <property type="entry name" value="HTH_GNTR"/>
    <property type="match status" value="1"/>
</dbReference>
<keyword evidence="5" id="KW-0762">Sugar transport</keyword>
<evidence type="ECO:0000259" key="4">
    <source>
        <dbReference type="PROSITE" id="PS50949"/>
    </source>
</evidence>
<dbReference type="InterPro" id="IPR036388">
    <property type="entry name" value="WH-like_DNA-bd_sf"/>
</dbReference>
<dbReference type="EMBL" id="SAUN01000001">
    <property type="protein sequence ID" value="RVX39060.1"/>
    <property type="molecule type" value="Genomic_DNA"/>
</dbReference>